<evidence type="ECO:0000313" key="14">
    <source>
        <dbReference type="EMBL" id="QTU83847.1"/>
    </source>
</evidence>
<reference evidence="13 15" key="1">
    <citation type="submission" date="2019-11" db="EMBL/GenBank/DDBJ databases">
        <title>Eggerthellaceae novel genus isolated from the rectal contents of marmort.</title>
        <authorList>
            <person name="Zhang G."/>
        </authorList>
    </citation>
    <scope>NUCLEOTIDE SEQUENCE [LARGE SCALE GENOMIC DNA]</scope>
    <source>
        <strain evidence="15">zg-886</strain>
        <strain evidence="13">Zg-886</strain>
    </source>
</reference>
<dbReference type="Gene3D" id="3.40.50.300">
    <property type="entry name" value="P-loop containing nucleotide triphosphate hydrolases"/>
    <property type="match status" value="1"/>
</dbReference>
<dbReference type="Proteomes" id="UP000671910">
    <property type="component" value="Chromosome"/>
</dbReference>
<comment type="function">
    <text evidence="10 11">Phosphorylation of dTMP to form dTDP in both de novo and salvage pathways of dTTP synthesis.</text>
</comment>
<evidence type="ECO:0000256" key="3">
    <source>
        <dbReference type="ARBA" id="ARBA00017144"/>
    </source>
</evidence>
<dbReference type="GO" id="GO:0006233">
    <property type="term" value="P:dTDP biosynthetic process"/>
    <property type="evidence" value="ECO:0007669"/>
    <property type="project" value="InterPro"/>
</dbReference>
<evidence type="ECO:0000256" key="2">
    <source>
        <dbReference type="ARBA" id="ARBA00012980"/>
    </source>
</evidence>
<accession>A0A9E6MPZ0</accession>
<dbReference type="KEGG" id="ebz:J7S26_05555"/>
<gene>
    <name evidence="11 14" type="primary">tmk</name>
    <name evidence="13" type="ORF">GMI68_04180</name>
    <name evidence="14" type="ORF">J7S26_05555</name>
</gene>
<feature type="binding site" evidence="11">
    <location>
        <begin position="46"/>
        <end position="53"/>
    </location>
    <ligand>
        <name>ATP</name>
        <dbReference type="ChEBI" id="CHEBI:30616"/>
    </ligand>
</feature>
<evidence type="ECO:0000313" key="16">
    <source>
        <dbReference type="Proteomes" id="UP000671910"/>
    </source>
</evidence>
<evidence type="ECO:0000256" key="5">
    <source>
        <dbReference type="ARBA" id="ARBA00022727"/>
    </source>
</evidence>
<dbReference type="GO" id="GO:0005829">
    <property type="term" value="C:cytosol"/>
    <property type="evidence" value="ECO:0007669"/>
    <property type="project" value="TreeGrafter"/>
</dbReference>
<name>A0A9E6MPZ0_9ACTN</name>
<keyword evidence="4 11" id="KW-0808">Transferase</keyword>
<dbReference type="HAMAP" id="MF_00165">
    <property type="entry name" value="Thymidylate_kinase"/>
    <property type="match status" value="1"/>
</dbReference>
<dbReference type="EMBL" id="WPCR01000005">
    <property type="protein sequence ID" value="NHM13970.1"/>
    <property type="molecule type" value="Genomic_DNA"/>
</dbReference>
<dbReference type="EC" id="2.7.4.9" evidence="2 11"/>
<dbReference type="GO" id="GO:0005524">
    <property type="term" value="F:ATP binding"/>
    <property type="evidence" value="ECO:0007669"/>
    <property type="project" value="UniProtKB-UniRule"/>
</dbReference>
<proteinExistence type="inferred from homology"/>
<dbReference type="PROSITE" id="PS01331">
    <property type="entry name" value="THYMIDYLATE_KINASE"/>
    <property type="match status" value="1"/>
</dbReference>
<dbReference type="EMBL" id="CP072829">
    <property type="protein sequence ID" value="QTU83847.1"/>
    <property type="molecule type" value="Genomic_DNA"/>
</dbReference>
<dbReference type="InterPro" id="IPR018094">
    <property type="entry name" value="Thymidylate_kinase"/>
</dbReference>
<organism evidence="14 16">
    <name type="scientific">Xiamenia xianingshaonis</name>
    <dbReference type="NCBI Taxonomy" id="2682776"/>
    <lineage>
        <taxon>Bacteria</taxon>
        <taxon>Bacillati</taxon>
        <taxon>Actinomycetota</taxon>
        <taxon>Coriobacteriia</taxon>
        <taxon>Eggerthellales</taxon>
        <taxon>Eggerthellaceae</taxon>
        <taxon>Xiamenia</taxon>
    </lineage>
</organism>
<dbReference type="CDD" id="cd01672">
    <property type="entry name" value="TMPK"/>
    <property type="match status" value="1"/>
</dbReference>
<comment type="similarity">
    <text evidence="1 11">Belongs to the thymidylate kinase family.</text>
</comment>
<comment type="catalytic activity">
    <reaction evidence="9 11">
        <text>dTMP + ATP = dTDP + ADP</text>
        <dbReference type="Rhea" id="RHEA:13517"/>
        <dbReference type="ChEBI" id="CHEBI:30616"/>
        <dbReference type="ChEBI" id="CHEBI:58369"/>
        <dbReference type="ChEBI" id="CHEBI:63528"/>
        <dbReference type="ChEBI" id="CHEBI:456216"/>
        <dbReference type="EC" id="2.7.4.9"/>
    </reaction>
</comment>
<dbReference type="SUPFAM" id="SSF52540">
    <property type="entry name" value="P-loop containing nucleoside triphosphate hydrolases"/>
    <property type="match status" value="1"/>
</dbReference>
<keyword evidence="5 11" id="KW-0545">Nucleotide biosynthesis</keyword>
<evidence type="ECO:0000256" key="1">
    <source>
        <dbReference type="ARBA" id="ARBA00009776"/>
    </source>
</evidence>
<dbReference type="GO" id="GO:0004798">
    <property type="term" value="F:dTMP kinase activity"/>
    <property type="evidence" value="ECO:0007669"/>
    <property type="project" value="UniProtKB-UniRule"/>
</dbReference>
<reference evidence="14" key="2">
    <citation type="submission" date="2021-04" db="EMBL/GenBank/DDBJ databases">
        <title>Novel species in family Eggerthellaceae.</title>
        <authorList>
            <person name="Zhang G."/>
        </authorList>
    </citation>
    <scope>NUCLEOTIDE SEQUENCE</scope>
    <source>
        <strain evidence="14">Zg-886</strain>
    </source>
</reference>
<feature type="domain" description="Thymidylate kinase-like" evidence="12">
    <location>
        <begin position="44"/>
        <end position="233"/>
    </location>
</feature>
<evidence type="ECO:0000313" key="15">
    <source>
        <dbReference type="Proteomes" id="UP000636394"/>
    </source>
</evidence>
<evidence type="ECO:0000256" key="8">
    <source>
        <dbReference type="ARBA" id="ARBA00022840"/>
    </source>
</evidence>
<dbReference type="FunFam" id="3.40.50.300:FF:000225">
    <property type="entry name" value="Thymidylate kinase"/>
    <property type="match status" value="1"/>
</dbReference>
<dbReference type="GO" id="GO:0006235">
    <property type="term" value="P:dTTP biosynthetic process"/>
    <property type="evidence" value="ECO:0007669"/>
    <property type="project" value="UniProtKB-UniRule"/>
</dbReference>
<keyword evidence="15" id="KW-1185">Reference proteome</keyword>
<dbReference type="NCBIfam" id="TIGR00041">
    <property type="entry name" value="DTMP_kinase"/>
    <property type="match status" value="1"/>
</dbReference>
<sequence length="266" mass="26871">MQTDPSQGVADGQGAAVSAGVAEGAGRAADAPVSTEGRGAFVTLEGGEGAGKSTHARLLAAALRHAGYDVVQVREPGGTPIGEALRAILLAPESAALTSAAELFLYEAARAQIVAEVIAPALARGAAVVCDRFTDSTLAYQGAGRGLDPAFIAQANELACAGIAPDLTVVLRPAPSGAAAAEEGLKRACETGEADRLEQAGLAFHERVNHAFEELVETQDGRHVAVASDGPIPDTAQAVAAAVQRLFPQLSAEDVDAAIAAEGHLR</sequence>
<evidence type="ECO:0000313" key="13">
    <source>
        <dbReference type="EMBL" id="NHM13970.1"/>
    </source>
</evidence>
<keyword evidence="6 11" id="KW-0547">Nucleotide-binding</keyword>
<protein>
    <recommendedName>
        <fullName evidence="3 11">Thymidylate kinase</fullName>
        <ecNumber evidence="2 11">2.7.4.9</ecNumber>
    </recommendedName>
    <alternativeName>
        <fullName evidence="11">dTMP kinase</fullName>
    </alternativeName>
</protein>
<evidence type="ECO:0000259" key="12">
    <source>
        <dbReference type="Pfam" id="PF02223"/>
    </source>
</evidence>
<dbReference type="PANTHER" id="PTHR10344">
    <property type="entry name" value="THYMIDYLATE KINASE"/>
    <property type="match status" value="1"/>
</dbReference>
<evidence type="ECO:0000256" key="10">
    <source>
        <dbReference type="ARBA" id="ARBA00057735"/>
    </source>
</evidence>
<dbReference type="InterPro" id="IPR039430">
    <property type="entry name" value="Thymidylate_kin-like_dom"/>
</dbReference>
<dbReference type="InterPro" id="IPR018095">
    <property type="entry name" value="Thymidylate_kin_CS"/>
</dbReference>
<dbReference type="InterPro" id="IPR027417">
    <property type="entry name" value="P-loop_NTPase"/>
</dbReference>
<keyword evidence="8 11" id="KW-0067">ATP-binding</keyword>
<evidence type="ECO:0000256" key="6">
    <source>
        <dbReference type="ARBA" id="ARBA00022741"/>
    </source>
</evidence>
<dbReference type="AlphaFoldDB" id="A0A9E6MPZ0"/>
<dbReference type="PANTHER" id="PTHR10344:SF4">
    <property type="entry name" value="UMP-CMP KINASE 2, MITOCHONDRIAL"/>
    <property type="match status" value="1"/>
</dbReference>
<evidence type="ECO:0000256" key="4">
    <source>
        <dbReference type="ARBA" id="ARBA00022679"/>
    </source>
</evidence>
<keyword evidence="7 11" id="KW-0418">Kinase</keyword>
<dbReference type="RefSeq" id="WP_166339125.1">
    <property type="nucleotide sequence ID" value="NZ_CP072829.1"/>
</dbReference>
<dbReference type="Pfam" id="PF02223">
    <property type="entry name" value="Thymidylate_kin"/>
    <property type="match status" value="1"/>
</dbReference>
<evidence type="ECO:0000256" key="7">
    <source>
        <dbReference type="ARBA" id="ARBA00022777"/>
    </source>
</evidence>
<dbReference type="Proteomes" id="UP000636394">
    <property type="component" value="Unassembled WGS sequence"/>
</dbReference>
<evidence type="ECO:0000256" key="9">
    <source>
        <dbReference type="ARBA" id="ARBA00048743"/>
    </source>
</evidence>
<dbReference type="GO" id="GO:0006227">
    <property type="term" value="P:dUDP biosynthetic process"/>
    <property type="evidence" value="ECO:0007669"/>
    <property type="project" value="TreeGrafter"/>
</dbReference>
<evidence type="ECO:0000256" key="11">
    <source>
        <dbReference type="HAMAP-Rule" id="MF_00165"/>
    </source>
</evidence>